<dbReference type="InterPro" id="IPR001451">
    <property type="entry name" value="Hexapep"/>
</dbReference>
<dbReference type="InterPro" id="IPR050179">
    <property type="entry name" value="Trans_hexapeptide_repeat"/>
</dbReference>
<evidence type="ECO:0000313" key="4">
    <source>
        <dbReference type="Proteomes" id="UP001598300"/>
    </source>
</evidence>
<protein>
    <submittedName>
        <fullName evidence="3">DapH/DapD/GlmU-related protein</fullName>
    </submittedName>
</protein>
<dbReference type="Proteomes" id="UP001598300">
    <property type="component" value="Unassembled WGS sequence"/>
</dbReference>
<name>A0ABW6E0W2_9ACTN</name>
<dbReference type="InterPro" id="IPR018357">
    <property type="entry name" value="Hexapep_transf_CS"/>
</dbReference>
<dbReference type="PROSITE" id="PS00101">
    <property type="entry name" value="HEXAPEP_TRANSFERASES"/>
    <property type="match status" value="1"/>
</dbReference>
<gene>
    <name evidence="3" type="ORF">ACFWR3_26695</name>
</gene>
<dbReference type="InterPro" id="IPR011004">
    <property type="entry name" value="Trimer_LpxA-like_sf"/>
</dbReference>
<evidence type="ECO:0000256" key="1">
    <source>
        <dbReference type="ARBA" id="ARBA00022679"/>
    </source>
</evidence>
<dbReference type="Gene3D" id="2.160.10.10">
    <property type="entry name" value="Hexapeptide repeat proteins"/>
    <property type="match status" value="2"/>
</dbReference>
<dbReference type="SUPFAM" id="SSF51161">
    <property type="entry name" value="Trimeric LpxA-like enzymes"/>
    <property type="match status" value="1"/>
</dbReference>
<proteinExistence type="predicted"/>
<dbReference type="RefSeq" id="WP_208623752.1">
    <property type="nucleotide sequence ID" value="NZ_JBHVRE010000034.1"/>
</dbReference>
<keyword evidence="1" id="KW-0808">Transferase</keyword>
<reference evidence="3 4" key="1">
    <citation type="submission" date="2024-09" db="EMBL/GenBank/DDBJ databases">
        <title>The Natural Products Discovery Center: Release of the First 8490 Sequenced Strains for Exploring Actinobacteria Biosynthetic Diversity.</title>
        <authorList>
            <person name="Kalkreuter E."/>
            <person name="Kautsar S.A."/>
            <person name="Yang D."/>
            <person name="Bader C.D."/>
            <person name="Teijaro C.N."/>
            <person name="Fluegel L."/>
            <person name="Davis C.M."/>
            <person name="Simpson J.R."/>
            <person name="Lauterbach L."/>
            <person name="Steele A.D."/>
            <person name="Gui C."/>
            <person name="Meng S."/>
            <person name="Li G."/>
            <person name="Viehrig K."/>
            <person name="Ye F."/>
            <person name="Su P."/>
            <person name="Kiefer A.F."/>
            <person name="Nichols A."/>
            <person name="Cepeda A.J."/>
            <person name="Yan W."/>
            <person name="Fan B."/>
            <person name="Jiang Y."/>
            <person name="Adhikari A."/>
            <person name="Zheng C.-J."/>
            <person name="Schuster L."/>
            <person name="Cowan T.M."/>
            <person name="Smanski M.J."/>
            <person name="Chevrette M.G."/>
            <person name="De Carvalho L.P.S."/>
            <person name="Shen B."/>
        </authorList>
    </citation>
    <scope>NUCLEOTIDE SEQUENCE [LARGE SCALE GENOMIC DNA]</scope>
    <source>
        <strain evidence="3 4">NPDC058584</strain>
    </source>
</reference>
<dbReference type="CDD" id="cd03358">
    <property type="entry name" value="LbH_WxcM_N_like"/>
    <property type="match status" value="1"/>
</dbReference>
<keyword evidence="4" id="KW-1185">Reference proteome</keyword>
<accession>A0ABW6E0W2</accession>
<dbReference type="Pfam" id="PF14602">
    <property type="entry name" value="Hexapep_2"/>
    <property type="match status" value="1"/>
</dbReference>
<dbReference type="PANTHER" id="PTHR43300">
    <property type="entry name" value="ACETYLTRANSFERASE"/>
    <property type="match status" value="1"/>
</dbReference>
<dbReference type="Pfam" id="PF00132">
    <property type="entry name" value="Hexapep"/>
    <property type="match status" value="2"/>
</dbReference>
<dbReference type="PANTHER" id="PTHR43300:SF11">
    <property type="entry name" value="ACETYLTRANSFERASE RV3034C-RELATED"/>
    <property type="match status" value="1"/>
</dbReference>
<sequence>MKERHSAARMQAITVEEMVATGLLEMGAGCRISPRAVFEPQDEQGTLRPVRLGERVVVGAGAVLCGGTEVSDGARIEENVIVGKPELGYAVGRTYGGFGARTRLGANTTLRAGAIVYAGCEIGANTAIGHHSLVRSHVRIGDDCILGHFLVIERECRIGHRVRLSPHSHITSATVIGDDVFLGAGIRTVNDKHLIWRDPNREPDLLPPRFEPGAKVGSGSTILSGVSIGEHALVGAGSVVTRDIPGGATAYGVPAHVRPQQDET</sequence>
<evidence type="ECO:0000256" key="2">
    <source>
        <dbReference type="ARBA" id="ARBA00022737"/>
    </source>
</evidence>
<keyword evidence="2" id="KW-0677">Repeat</keyword>
<comment type="caution">
    <text evidence="3">The sequence shown here is derived from an EMBL/GenBank/DDBJ whole genome shotgun (WGS) entry which is preliminary data.</text>
</comment>
<organism evidence="3 4">
    <name type="scientific">Streptomyces bacillaris</name>
    <dbReference type="NCBI Taxonomy" id="68179"/>
    <lineage>
        <taxon>Bacteria</taxon>
        <taxon>Bacillati</taxon>
        <taxon>Actinomycetota</taxon>
        <taxon>Actinomycetes</taxon>
        <taxon>Kitasatosporales</taxon>
        <taxon>Streptomycetaceae</taxon>
        <taxon>Streptomyces</taxon>
    </lineage>
</organism>
<dbReference type="EMBL" id="JBHXPM010000029">
    <property type="protein sequence ID" value="MFD3959649.1"/>
    <property type="molecule type" value="Genomic_DNA"/>
</dbReference>
<evidence type="ECO:0000313" key="3">
    <source>
        <dbReference type="EMBL" id="MFD3959649.1"/>
    </source>
</evidence>